<evidence type="ECO:0000313" key="2">
    <source>
        <dbReference type="EMBL" id="QEC56202.1"/>
    </source>
</evidence>
<gene>
    <name evidence="2" type="ORF">FSB75_09980</name>
</gene>
<feature type="signal peptide" evidence="1">
    <location>
        <begin position="1"/>
        <end position="25"/>
    </location>
</feature>
<dbReference type="EMBL" id="CP042433">
    <property type="protein sequence ID" value="QEC56202.1"/>
    <property type="molecule type" value="Genomic_DNA"/>
</dbReference>
<dbReference type="AlphaFoldDB" id="A0A5B8UID9"/>
<accession>A0A5B8UID9</accession>
<proteinExistence type="predicted"/>
<feature type="chain" id="PRO_5023038144" description="T9SS type A sorting domain-containing protein" evidence="1">
    <location>
        <begin position="26"/>
        <end position="213"/>
    </location>
</feature>
<dbReference type="RefSeq" id="WP_146786435.1">
    <property type="nucleotide sequence ID" value="NZ_BAABIO010000001.1"/>
</dbReference>
<dbReference type="Proteomes" id="UP000321204">
    <property type="component" value="Chromosome"/>
</dbReference>
<protein>
    <recommendedName>
        <fullName evidence="4">T9SS type A sorting domain-containing protein</fullName>
    </recommendedName>
</protein>
<evidence type="ECO:0008006" key="4">
    <source>
        <dbReference type="Google" id="ProtNLM"/>
    </source>
</evidence>
<evidence type="ECO:0000256" key="1">
    <source>
        <dbReference type="SAM" id="SignalP"/>
    </source>
</evidence>
<dbReference type="KEGG" id="fgg:FSB75_09980"/>
<organism evidence="2 3">
    <name type="scientific">Flavisolibacter ginsenosidimutans</name>
    <dbReference type="NCBI Taxonomy" id="661481"/>
    <lineage>
        <taxon>Bacteria</taxon>
        <taxon>Pseudomonadati</taxon>
        <taxon>Bacteroidota</taxon>
        <taxon>Chitinophagia</taxon>
        <taxon>Chitinophagales</taxon>
        <taxon>Chitinophagaceae</taxon>
        <taxon>Flavisolibacter</taxon>
    </lineage>
</organism>
<dbReference type="Gene3D" id="2.60.40.10">
    <property type="entry name" value="Immunoglobulins"/>
    <property type="match status" value="1"/>
</dbReference>
<keyword evidence="3" id="KW-1185">Reference proteome</keyword>
<name>A0A5B8UID9_9BACT</name>
<keyword evidence="1" id="KW-0732">Signal</keyword>
<evidence type="ECO:0000313" key="3">
    <source>
        <dbReference type="Proteomes" id="UP000321204"/>
    </source>
</evidence>
<dbReference type="OrthoDB" id="681093at2"/>
<dbReference type="InterPro" id="IPR013783">
    <property type="entry name" value="Ig-like_fold"/>
</dbReference>
<reference evidence="2 3" key="1">
    <citation type="journal article" date="2015" name="Int. J. Syst. Evol. Microbiol.">
        <title>Flavisolibacter ginsenosidimutans sp. nov., with ginsenoside-converting activity isolated from soil used for cultivating ginseng.</title>
        <authorList>
            <person name="Zhao Y."/>
            <person name="Liu Q."/>
            <person name="Kang M.S."/>
            <person name="Jin F."/>
            <person name="Yu H."/>
            <person name="Im W.T."/>
        </authorList>
    </citation>
    <scope>NUCLEOTIDE SEQUENCE [LARGE SCALE GENOMIC DNA]</scope>
    <source>
        <strain evidence="2 3">Gsoil 636</strain>
    </source>
</reference>
<sequence>MKKAAFSLFLLFCVLIKAVSQPDSSQVVQSFLPLLVVNFDAKMINKNVQLQWAVTNNEDVKNFEIERADDGNGFQKIGGKLSTGKEGKTNYEFVDALPKKNAGLSYRIKTVAKDGSSVYSNVQNTRVEEAVLQYKLKQNPVHQSIEVEIISPAEVSLQASIYTAYGQKALVQTTKLFSGVNLLSLSSQNLLPGLHRLVLETGNERKVISFVKE</sequence>